<evidence type="ECO:0000259" key="2">
    <source>
        <dbReference type="Pfam" id="PF14319"/>
    </source>
</evidence>
<dbReference type="InterPro" id="IPR007069">
    <property type="entry name" value="Transposase_32"/>
</dbReference>
<dbReference type="GO" id="GO:0004803">
    <property type="term" value="F:transposase activity"/>
    <property type="evidence" value="ECO:0007669"/>
    <property type="project" value="InterPro"/>
</dbReference>
<comment type="caution">
    <text evidence="3">The sequence shown here is derived from an EMBL/GenBank/DDBJ whole genome shotgun (WGS) entry which is preliminary data.</text>
</comment>
<evidence type="ECO:0000313" key="3">
    <source>
        <dbReference type="EMBL" id="RUT78988.1"/>
    </source>
</evidence>
<dbReference type="Pfam" id="PF14319">
    <property type="entry name" value="Zn_Tnp_IS91"/>
    <property type="match status" value="1"/>
</dbReference>
<evidence type="ECO:0000259" key="1">
    <source>
        <dbReference type="Pfam" id="PF04986"/>
    </source>
</evidence>
<feature type="domain" description="Transposase IS801/IS1294" evidence="1">
    <location>
        <begin position="151"/>
        <end position="328"/>
    </location>
</feature>
<dbReference type="PANTHER" id="PTHR37023:SF1">
    <property type="entry name" value="ISSOD25 TRANSPOSASE TNPA_ISSOD25"/>
    <property type="match status" value="1"/>
</dbReference>
<keyword evidence="4" id="KW-1185">Reference proteome</keyword>
<dbReference type="OrthoDB" id="9791273at2"/>
<protein>
    <submittedName>
        <fullName evidence="3">IS91 family transposase</fullName>
    </submittedName>
</protein>
<dbReference type="AlphaFoldDB" id="A0A434AWV4"/>
<dbReference type="InterPro" id="IPR026889">
    <property type="entry name" value="Zn_Tnp"/>
</dbReference>
<dbReference type="InterPro" id="IPR054832">
    <property type="entry name" value="transpos_IS91"/>
</dbReference>
<feature type="domain" description="Transposase zinc-binding" evidence="2">
    <location>
        <begin position="20"/>
        <end position="109"/>
    </location>
</feature>
<dbReference type="PANTHER" id="PTHR37023">
    <property type="entry name" value="TRANSPOSASE"/>
    <property type="match status" value="1"/>
</dbReference>
<dbReference type="Pfam" id="PF04986">
    <property type="entry name" value="Y2_Tnp"/>
    <property type="match status" value="1"/>
</dbReference>
<dbReference type="GO" id="GO:0003677">
    <property type="term" value="F:DNA binding"/>
    <property type="evidence" value="ECO:0007669"/>
    <property type="project" value="InterPro"/>
</dbReference>
<accession>A0A434AWV4</accession>
<name>A0A434AWV4_9BACT</name>
<dbReference type="Proteomes" id="UP000282985">
    <property type="component" value="Unassembled WGS sequence"/>
</dbReference>
<sequence>MKAVMRQNQNKRAQFDLADILRDNKVSFSEKYNLFQQQKKAYQDICACRTAQLKGHLAYCNCCNYKRQAYNSCRNKHCPKCQFIKQAKWVDKLQSSLLDCKHFHLVFTIPHQLNELVYLNQKKLYNALFSSAWEAVSKATNNPKFLGAQTGAVAVLHTWTQTLNQHPHIHMIIPSGGLSDDQMEWVPCRNNFLAPKRIISSLFRGIFCHNINKAIKNNEFVVPDKFKWTCVKNTLYKAKWNVNIQKPISGVNAVVKYLGRYTNRVAIDNARITDTKNGKVSFRYKDRKRLVSKIIQLDTLEFIRRFMLHILPHNFYKIRYYGILASTNSQTKRQQVSALMETYIAIPKYEGLSGVEVYSLITGKDVSRCPKCRKGRILCRALPGPET</sequence>
<gene>
    <name evidence="3" type="ORF">DLK05_05775</name>
</gene>
<dbReference type="NCBIfam" id="NF033538">
    <property type="entry name" value="transpos_IS91"/>
    <property type="match status" value="1"/>
</dbReference>
<reference evidence="3 4" key="1">
    <citation type="submission" date="2018-11" db="EMBL/GenBank/DDBJ databases">
        <title>Parancylomarina longa gen. nov., sp. nov., isolated from sediments of southern Okinawa.</title>
        <authorList>
            <person name="Fu T."/>
        </authorList>
    </citation>
    <scope>NUCLEOTIDE SEQUENCE [LARGE SCALE GENOMIC DNA]</scope>
    <source>
        <strain evidence="3 4">T3-2 S1-C</strain>
    </source>
</reference>
<dbReference type="EMBL" id="RJJX01000005">
    <property type="protein sequence ID" value="RUT78988.1"/>
    <property type="molecule type" value="Genomic_DNA"/>
</dbReference>
<proteinExistence type="predicted"/>
<organism evidence="3 4">
    <name type="scientific">Ancylomarina longa</name>
    <dbReference type="NCBI Taxonomy" id="2487017"/>
    <lineage>
        <taxon>Bacteria</taxon>
        <taxon>Pseudomonadati</taxon>
        <taxon>Bacteroidota</taxon>
        <taxon>Bacteroidia</taxon>
        <taxon>Marinilabiliales</taxon>
        <taxon>Marinifilaceae</taxon>
        <taxon>Ancylomarina</taxon>
    </lineage>
</organism>
<dbReference type="GO" id="GO:0006313">
    <property type="term" value="P:DNA transposition"/>
    <property type="evidence" value="ECO:0007669"/>
    <property type="project" value="InterPro"/>
</dbReference>
<evidence type="ECO:0000313" key="4">
    <source>
        <dbReference type="Proteomes" id="UP000282985"/>
    </source>
</evidence>